<organism evidence="1 2">
    <name type="scientific">Austropuccinia psidii MF-1</name>
    <dbReference type="NCBI Taxonomy" id="1389203"/>
    <lineage>
        <taxon>Eukaryota</taxon>
        <taxon>Fungi</taxon>
        <taxon>Dikarya</taxon>
        <taxon>Basidiomycota</taxon>
        <taxon>Pucciniomycotina</taxon>
        <taxon>Pucciniomycetes</taxon>
        <taxon>Pucciniales</taxon>
        <taxon>Sphaerophragmiaceae</taxon>
        <taxon>Austropuccinia</taxon>
    </lineage>
</organism>
<dbReference type="Proteomes" id="UP000765509">
    <property type="component" value="Unassembled WGS sequence"/>
</dbReference>
<dbReference type="OrthoDB" id="3929326at2759"/>
<keyword evidence="2" id="KW-1185">Reference proteome</keyword>
<sequence>MRKDLVEIHPTAARFKGMLEKARKNAVRCMEDSFAYAKHKGDKSHATADFKVGDLLLVFTTNFNNIKGCKNLKDSFALPFFIKGLHGKNAV</sequence>
<dbReference type="EMBL" id="AVOT02003198">
    <property type="protein sequence ID" value="MBW0472777.1"/>
    <property type="molecule type" value="Genomic_DNA"/>
</dbReference>
<name>A0A9Q3BWJ4_9BASI</name>
<evidence type="ECO:0000313" key="1">
    <source>
        <dbReference type="EMBL" id="MBW0472777.1"/>
    </source>
</evidence>
<dbReference type="AlphaFoldDB" id="A0A9Q3BWJ4"/>
<gene>
    <name evidence="1" type="ORF">O181_012492</name>
</gene>
<accession>A0A9Q3BWJ4</accession>
<protein>
    <submittedName>
        <fullName evidence="1">Uncharacterized protein</fullName>
    </submittedName>
</protein>
<evidence type="ECO:0000313" key="2">
    <source>
        <dbReference type="Proteomes" id="UP000765509"/>
    </source>
</evidence>
<comment type="caution">
    <text evidence="1">The sequence shown here is derived from an EMBL/GenBank/DDBJ whole genome shotgun (WGS) entry which is preliminary data.</text>
</comment>
<reference evidence="1" key="1">
    <citation type="submission" date="2021-03" db="EMBL/GenBank/DDBJ databases">
        <title>Draft genome sequence of rust myrtle Austropuccinia psidii MF-1, a brazilian biotype.</title>
        <authorList>
            <person name="Quecine M.C."/>
            <person name="Pachon D.M.R."/>
            <person name="Bonatelli M.L."/>
            <person name="Correr F.H."/>
            <person name="Franceschini L.M."/>
            <person name="Leite T.F."/>
            <person name="Margarido G.R.A."/>
            <person name="Almeida C.A."/>
            <person name="Ferrarezi J.A."/>
            <person name="Labate C.A."/>
        </authorList>
    </citation>
    <scope>NUCLEOTIDE SEQUENCE</scope>
    <source>
        <strain evidence="1">MF-1</strain>
    </source>
</reference>
<proteinExistence type="predicted"/>